<accession>A0A8S2S9S7</accession>
<gene>
    <name evidence="1" type="ORF">GIL414_LOCUS21967</name>
</gene>
<dbReference type="Proteomes" id="UP000681720">
    <property type="component" value="Unassembled WGS sequence"/>
</dbReference>
<comment type="caution">
    <text evidence="1">The sequence shown here is derived from an EMBL/GenBank/DDBJ whole genome shotgun (WGS) entry which is preliminary data.</text>
</comment>
<name>A0A8S2S9S7_9BILA</name>
<reference evidence="1" key="1">
    <citation type="submission" date="2021-02" db="EMBL/GenBank/DDBJ databases">
        <authorList>
            <person name="Nowell W R."/>
        </authorList>
    </citation>
    <scope>NUCLEOTIDE SEQUENCE</scope>
</reference>
<dbReference type="EMBL" id="CAJOBJ010020381">
    <property type="protein sequence ID" value="CAF4210478.1"/>
    <property type="molecule type" value="Genomic_DNA"/>
</dbReference>
<sequence>MSSSSSLVNKSISMYPEAIVETPENIFADTVLTLIRFSVRHRFDQTPELFDVDF</sequence>
<organism evidence="1 2">
    <name type="scientific">Rotaria magnacalcarata</name>
    <dbReference type="NCBI Taxonomy" id="392030"/>
    <lineage>
        <taxon>Eukaryota</taxon>
        <taxon>Metazoa</taxon>
        <taxon>Spiralia</taxon>
        <taxon>Gnathifera</taxon>
        <taxon>Rotifera</taxon>
        <taxon>Eurotatoria</taxon>
        <taxon>Bdelloidea</taxon>
        <taxon>Philodinida</taxon>
        <taxon>Philodinidae</taxon>
        <taxon>Rotaria</taxon>
    </lineage>
</organism>
<feature type="non-terminal residue" evidence="1">
    <location>
        <position position="1"/>
    </location>
</feature>
<evidence type="ECO:0000313" key="1">
    <source>
        <dbReference type="EMBL" id="CAF4210478.1"/>
    </source>
</evidence>
<proteinExistence type="predicted"/>
<evidence type="ECO:0000313" key="2">
    <source>
        <dbReference type="Proteomes" id="UP000681720"/>
    </source>
</evidence>
<dbReference type="AlphaFoldDB" id="A0A8S2S9S7"/>
<protein>
    <submittedName>
        <fullName evidence="1">Uncharacterized protein</fullName>
    </submittedName>
</protein>